<name>A0A0M0LIR8_9BACI</name>
<comment type="similarity">
    <text evidence="2 8">Belongs to the NiCoT transporter (TC 2.A.52) family.</text>
</comment>
<dbReference type="InterPro" id="IPR011541">
    <property type="entry name" value="Ni/Co_transpt_high_affinity"/>
</dbReference>
<comment type="caution">
    <text evidence="9">The sequence shown here is derived from an EMBL/GenBank/DDBJ whole genome shotgun (WGS) entry which is preliminary data.</text>
</comment>
<gene>
    <name evidence="9" type="ORF">AMD01_03920</name>
</gene>
<dbReference type="Pfam" id="PF03824">
    <property type="entry name" value="NicO"/>
    <property type="match status" value="1"/>
</dbReference>
<comment type="subcellular location">
    <subcellularLocation>
        <location evidence="8">Cell membrane</location>
        <topology evidence="8">Multi-pass membrane protein</topology>
    </subcellularLocation>
    <subcellularLocation>
        <location evidence="1">Endomembrane system</location>
        <topology evidence="1">Multi-pass membrane protein</topology>
    </subcellularLocation>
</comment>
<accession>A0A0M0LIR8</accession>
<dbReference type="Proteomes" id="UP000037558">
    <property type="component" value="Unassembled WGS sequence"/>
</dbReference>
<evidence type="ECO:0000256" key="8">
    <source>
        <dbReference type="RuleBase" id="RU362101"/>
    </source>
</evidence>
<dbReference type="RefSeq" id="WP_053400062.1">
    <property type="nucleotide sequence ID" value="NZ_LILC01000002.1"/>
</dbReference>
<evidence type="ECO:0000256" key="4">
    <source>
        <dbReference type="ARBA" id="ARBA00022596"/>
    </source>
</evidence>
<dbReference type="InterPro" id="IPR004688">
    <property type="entry name" value="Ni/Co_transpt"/>
</dbReference>
<keyword evidence="7 8" id="KW-0472">Membrane</keyword>
<feature type="transmembrane region" description="Helical" evidence="8">
    <location>
        <begin position="166"/>
        <end position="192"/>
    </location>
</feature>
<dbReference type="AlphaFoldDB" id="A0A0M0LIR8"/>
<keyword evidence="3 8" id="KW-0813">Transport</keyword>
<evidence type="ECO:0000256" key="3">
    <source>
        <dbReference type="ARBA" id="ARBA00022448"/>
    </source>
</evidence>
<feature type="transmembrane region" description="Helical" evidence="8">
    <location>
        <begin position="131"/>
        <end position="154"/>
    </location>
</feature>
<keyword evidence="5 8" id="KW-0812">Transmembrane</keyword>
<sequence length="264" mass="29226">MEQLSLFMFVFVLGLRHGLDADHLACIDGITRYNLDRNHRVARWVGTCFSFGHGMVVAGVGVVLASFSRHFTFPAYFDGIVTCVSIISLFLIGTLNVYNLLRPTAEKGDFRVQGVKSKLLPRFVRETSNPFLIMLIGGVFALAADTVSQTSIWAVAAGQSNPYMPYLLGATFVIGMMITDTIDSFIVFGMLKQSNAFGKSASRLMGWVIVFLAYGVSMYQLFTYFYPKAEVDFEMVGIAVFAFLMVCFGLVRTKGRKAEKVISS</sequence>
<protein>
    <recommendedName>
        <fullName evidence="8">Nickel/cobalt efflux system</fullName>
    </recommendedName>
</protein>
<dbReference type="GO" id="GO:0005886">
    <property type="term" value="C:plasma membrane"/>
    <property type="evidence" value="ECO:0007669"/>
    <property type="project" value="UniProtKB-SubCell"/>
</dbReference>
<keyword evidence="6 8" id="KW-1133">Transmembrane helix</keyword>
<evidence type="ECO:0000256" key="7">
    <source>
        <dbReference type="ARBA" id="ARBA00023136"/>
    </source>
</evidence>
<feature type="transmembrane region" description="Helical" evidence="8">
    <location>
        <begin position="41"/>
        <end position="67"/>
    </location>
</feature>
<keyword evidence="10" id="KW-1185">Reference proteome</keyword>
<organism evidence="9 10">
    <name type="scientific">Priestia koreensis</name>
    <dbReference type="NCBI Taxonomy" id="284581"/>
    <lineage>
        <taxon>Bacteria</taxon>
        <taxon>Bacillati</taxon>
        <taxon>Bacillota</taxon>
        <taxon>Bacilli</taxon>
        <taxon>Bacillales</taxon>
        <taxon>Bacillaceae</taxon>
        <taxon>Priestia</taxon>
    </lineage>
</organism>
<evidence type="ECO:0000256" key="5">
    <source>
        <dbReference type="ARBA" id="ARBA00022692"/>
    </source>
</evidence>
<evidence type="ECO:0000256" key="6">
    <source>
        <dbReference type="ARBA" id="ARBA00022989"/>
    </source>
</evidence>
<dbReference type="PATRIC" id="fig|284581.3.peg.1088"/>
<dbReference type="EMBL" id="LILC01000002">
    <property type="protein sequence ID" value="KOO50886.1"/>
    <property type="molecule type" value="Genomic_DNA"/>
</dbReference>
<dbReference type="GO" id="GO:0015099">
    <property type="term" value="F:nickel cation transmembrane transporter activity"/>
    <property type="evidence" value="ECO:0007669"/>
    <property type="project" value="UniProtKB-UniRule"/>
</dbReference>
<keyword evidence="4" id="KW-0533">Nickel</keyword>
<feature type="transmembrane region" description="Helical" evidence="8">
    <location>
        <begin position="233"/>
        <end position="251"/>
    </location>
</feature>
<feature type="transmembrane region" description="Helical" evidence="8">
    <location>
        <begin position="79"/>
        <end position="101"/>
    </location>
</feature>
<dbReference type="PANTHER" id="PTHR31611">
    <property type="entry name" value="HIGH-AFFINITY NICKEL TRANSPORT PROTEIN NIC1"/>
    <property type="match status" value="1"/>
</dbReference>
<dbReference type="GO" id="GO:0012505">
    <property type="term" value="C:endomembrane system"/>
    <property type="evidence" value="ECO:0007669"/>
    <property type="project" value="UniProtKB-SubCell"/>
</dbReference>
<evidence type="ECO:0000313" key="9">
    <source>
        <dbReference type="EMBL" id="KOO50886.1"/>
    </source>
</evidence>
<evidence type="ECO:0000313" key="10">
    <source>
        <dbReference type="Proteomes" id="UP000037558"/>
    </source>
</evidence>
<reference evidence="10" key="1">
    <citation type="submission" date="2015-08" db="EMBL/GenBank/DDBJ databases">
        <title>Fjat-14210 dsm16467.</title>
        <authorList>
            <person name="Liu B."/>
            <person name="Wang J."/>
            <person name="Zhu Y."/>
            <person name="Liu G."/>
            <person name="Chen Q."/>
            <person name="Chen Z."/>
            <person name="Lan J."/>
            <person name="Che J."/>
            <person name="Ge C."/>
            <person name="Shi H."/>
            <person name="Pan Z."/>
            <person name="Liu X."/>
        </authorList>
    </citation>
    <scope>NUCLEOTIDE SEQUENCE [LARGE SCALE GENOMIC DNA]</scope>
    <source>
        <strain evidence="10">DSM 16467</strain>
    </source>
</reference>
<dbReference type="OrthoDB" id="9776706at2"/>
<evidence type="ECO:0000256" key="1">
    <source>
        <dbReference type="ARBA" id="ARBA00004127"/>
    </source>
</evidence>
<proteinExistence type="inferred from homology"/>
<feature type="transmembrane region" description="Helical" evidence="8">
    <location>
        <begin position="204"/>
        <end position="227"/>
    </location>
</feature>
<dbReference type="PANTHER" id="PTHR31611:SF0">
    <property type="entry name" value="HIGH-AFFINITY NICKEL TRANSPORT PROTEIN NIC1"/>
    <property type="match status" value="1"/>
</dbReference>
<evidence type="ECO:0000256" key="2">
    <source>
        <dbReference type="ARBA" id="ARBA00010892"/>
    </source>
</evidence>
<dbReference type="STRING" id="284581.AMD01_03920"/>